<dbReference type="EMBL" id="FLZR02000053">
    <property type="protein sequence ID" value="VVA00232.1"/>
    <property type="molecule type" value="Genomic_DNA"/>
</dbReference>
<dbReference type="VEuPathDB" id="PlasmoDB:PVX_015135"/>
<evidence type="ECO:0000313" key="1">
    <source>
        <dbReference type="EMBL" id="VVA00232.1"/>
    </source>
</evidence>
<dbReference type="Pfam" id="PF05795">
    <property type="entry name" value="Plasmodium_Vir"/>
    <property type="match status" value="1"/>
</dbReference>
<reference evidence="1" key="1">
    <citation type="submission" date="2016-07" db="EMBL/GenBank/DDBJ databases">
        <authorList>
            <consortium name="Pathogen Informatics"/>
        </authorList>
    </citation>
    <scope>NUCLEOTIDE SEQUENCE</scope>
</reference>
<organism evidence="1">
    <name type="scientific">Plasmodium vivax</name>
    <name type="common">malaria parasite P. vivax</name>
    <dbReference type="NCBI Taxonomy" id="5855"/>
    <lineage>
        <taxon>Eukaryota</taxon>
        <taxon>Sar</taxon>
        <taxon>Alveolata</taxon>
        <taxon>Apicomplexa</taxon>
        <taxon>Aconoidasida</taxon>
        <taxon>Haemosporida</taxon>
        <taxon>Plasmodiidae</taxon>
        <taxon>Plasmodium</taxon>
        <taxon>Plasmodium (Plasmodium)</taxon>
    </lineage>
</organism>
<dbReference type="VEuPathDB" id="PlasmoDB:PVW1_070045800"/>
<dbReference type="OrthoDB" id="384156at2759"/>
<accession>A0A565A5X1</accession>
<name>A0A565A5X1_PLAVI</name>
<sequence>MSSDVYEQICPLSRFIRELENFNHNNQKFSTSEDLTDIVAEKNEELTNIGCSVYRGYTYLTARDEENRRYFCDYLNLWLDEQKNKHKTVIPNVIIEKWGLIENLWNKLNEIANSNRKCERKGNDKNESEIKKRIDLMVYCVNRNYFKGLCKKAISSKRTVNQFCTIFSEFTNKYYTKFYNENKCIDDTLDPDNYRYNIFEDCDLNNITKTFPKFNLHINEFVYDDKSRIQIKKCPSTPGLIDGPSGMDVDRADVDVDRAKVDVDRGDADGGPVILDSDPNEFTQVVHHTLPVQTSFDNKPSKPVYYAGLSALGVVFTSTVLYKYTVLGSVIRSLVSKKEKLRQTTNKHLAEQWLQRTSEYMDSNSENSHYNFPYHSMQN</sequence>
<dbReference type="InterPro" id="IPR008780">
    <property type="entry name" value="Plasmodium_Vir"/>
</dbReference>
<dbReference type="VEuPathDB" id="PlasmoDB:PVPAM_000011900"/>
<dbReference type="Proteomes" id="UP000220605">
    <property type="component" value="Unassembled WGS sequence"/>
</dbReference>
<dbReference type="AlphaFoldDB" id="A0A565A5X1"/>
<gene>
    <name evidence="1" type="ORF">PVP01_0009450</name>
</gene>
<proteinExistence type="predicted"/>
<protein>
    <submittedName>
        <fullName evidence="1">VIR protein</fullName>
    </submittedName>
</protein>
<dbReference type="VEuPathDB" id="PlasmoDB:PVP01_0009450"/>